<dbReference type="Gene3D" id="3.40.525.10">
    <property type="entry name" value="CRAL-TRIO lipid binding domain"/>
    <property type="match status" value="1"/>
</dbReference>
<evidence type="ECO:0000313" key="3">
    <source>
        <dbReference type="EMBL" id="RMZ70320.1"/>
    </source>
</evidence>
<dbReference type="SMART" id="SM01100">
    <property type="entry name" value="CRAL_TRIO_N"/>
    <property type="match status" value="1"/>
</dbReference>
<accession>A0A3M7M7D9</accession>
<organism evidence="3 4">
    <name type="scientific">Pyrenophora seminiperda CCB06</name>
    <dbReference type="NCBI Taxonomy" id="1302712"/>
    <lineage>
        <taxon>Eukaryota</taxon>
        <taxon>Fungi</taxon>
        <taxon>Dikarya</taxon>
        <taxon>Ascomycota</taxon>
        <taxon>Pezizomycotina</taxon>
        <taxon>Dothideomycetes</taxon>
        <taxon>Pleosporomycetidae</taxon>
        <taxon>Pleosporales</taxon>
        <taxon>Pleosporineae</taxon>
        <taxon>Pleosporaceae</taxon>
        <taxon>Pyrenophora</taxon>
    </lineage>
</organism>
<proteinExistence type="predicted"/>
<feature type="domain" description="CRAL-TRIO" evidence="2">
    <location>
        <begin position="71"/>
        <end position="260"/>
    </location>
</feature>
<dbReference type="InterPro" id="IPR036273">
    <property type="entry name" value="CRAL/TRIO_N_dom_sf"/>
</dbReference>
<keyword evidence="4" id="KW-1185">Reference proteome</keyword>
<dbReference type="InterPro" id="IPR051026">
    <property type="entry name" value="PI/PC_transfer"/>
</dbReference>
<protein>
    <submittedName>
        <fullName evidence="3">Cellular retinaldehyde-binding triple function</fullName>
    </submittedName>
</protein>
<dbReference type="InterPro" id="IPR001251">
    <property type="entry name" value="CRAL-TRIO_dom"/>
</dbReference>
<feature type="region of interest" description="Disordered" evidence="1">
    <location>
        <begin position="327"/>
        <end position="452"/>
    </location>
</feature>
<feature type="compositionally biased region" description="Polar residues" evidence="1">
    <location>
        <begin position="392"/>
        <end position="406"/>
    </location>
</feature>
<dbReference type="Pfam" id="PF03765">
    <property type="entry name" value="CRAL_TRIO_N"/>
    <property type="match status" value="1"/>
</dbReference>
<dbReference type="PROSITE" id="PS50191">
    <property type="entry name" value="CRAL_TRIO"/>
    <property type="match status" value="1"/>
</dbReference>
<name>A0A3M7M7D9_9PLEO</name>
<dbReference type="InterPro" id="IPR036865">
    <property type="entry name" value="CRAL-TRIO_dom_sf"/>
</dbReference>
<feature type="compositionally biased region" description="Basic and acidic residues" evidence="1">
    <location>
        <begin position="418"/>
        <end position="428"/>
    </location>
</feature>
<dbReference type="Proteomes" id="UP000265663">
    <property type="component" value="Unassembled WGS sequence"/>
</dbReference>
<dbReference type="SUPFAM" id="SSF52087">
    <property type="entry name" value="CRAL/TRIO domain"/>
    <property type="match status" value="1"/>
</dbReference>
<feature type="compositionally biased region" description="Low complexity" evidence="1">
    <location>
        <begin position="365"/>
        <end position="385"/>
    </location>
</feature>
<dbReference type="PANTHER" id="PTHR45657:SF3">
    <property type="entry name" value="TRANSPORTER, PUTATIVE (AFU_ORTHOLOGUE AFUA_5G09260)-RELATED"/>
    <property type="match status" value="1"/>
</dbReference>
<dbReference type="Pfam" id="PF00650">
    <property type="entry name" value="CRAL_TRIO"/>
    <property type="match status" value="1"/>
</dbReference>
<feature type="region of interest" description="Disordered" evidence="1">
    <location>
        <begin position="487"/>
        <end position="519"/>
    </location>
</feature>
<dbReference type="EMBL" id="KE747824">
    <property type="protein sequence ID" value="RMZ70320.1"/>
    <property type="molecule type" value="Genomic_DNA"/>
</dbReference>
<evidence type="ECO:0000259" key="2">
    <source>
        <dbReference type="PROSITE" id="PS50191"/>
    </source>
</evidence>
<reference evidence="3 4" key="1">
    <citation type="journal article" date="2014" name="PLoS ONE">
        <title>De novo Genome Assembly of the Fungal Plant Pathogen Pyrenophora semeniperda.</title>
        <authorList>
            <person name="Soliai M.M."/>
            <person name="Meyer S.E."/>
            <person name="Udall J.A."/>
            <person name="Elzinga D.E."/>
            <person name="Hermansen R.A."/>
            <person name="Bodily P.M."/>
            <person name="Hart A.A."/>
            <person name="Coleman C.E."/>
        </authorList>
    </citation>
    <scope>NUCLEOTIDE SEQUENCE [LARGE SCALE GENOMIC DNA]</scope>
    <source>
        <strain evidence="3 4">CCB06</strain>
        <tissue evidence="3">Mycelium</tissue>
    </source>
</reference>
<evidence type="ECO:0000256" key="1">
    <source>
        <dbReference type="SAM" id="MobiDB-lite"/>
    </source>
</evidence>
<dbReference type="OrthoDB" id="30289at2759"/>
<dbReference type="AlphaFoldDB" id="A0A3M7M7D9"/>
<dbReference type="InterPro" id="IPR011074">
    <property type="entry name" value="CRAL/TRIO_N_dom"/>
</dbReference>
<dbReference type="PANTHER" id="PTHR45657">
    <property type="entry name" value="CRAL-TRIO DOMAIN-CONTAINING PROTEIN YKL091C-RELATED"/>
    <property type="match status" value="1"/>
</dbReference>
<gene>
    <name evidence="3" type="ORF">GMOD_00000396</name>
</gene>
<dbReference type="CDD" id="cd00170">
    <property type="entry name" value="SEC14"/>
    <property type="match status" value="1"/>
</dbReference>
<feature type="compositionally biased region" description="Basic and acidic residues" evidence="1">
    <location>
        <begin position="488"/>
        <end position="519"/>
    </location>
</feature>
<dbReference type="Gene3D" id="1.10.8.20">
    <property type="entry name" value="N-terminal domain of phosphatidylinositol transfer protein sec14p"/>
    <property type="match status" value="1"/>
</dbReference>
<dbReference type="SUPFAM" id="SSF46938">
    <property type="entry name" value="CRAL/TRIO N-terminal domain"/>
    <property type="match status" value="1"/>
</dbReference>
<sequence>MHEFKEICREAGYYTPASGAKSASHDDETLLRYLRARRFVPREAFKQFKDTEDWRKENKLSDIFNTIDIEEYEQTRRLYPQWLGRRDKRGIPLFLFEVAPLNSKNISAYEKQLAKSKTTIPNVANKNTRLFALYESLTNFYTPLCSMVPRSHPETPISQSNNIVDISGVGLKQFWNLKGHMQDASVLATAHYPETLDRIFIVGAPSFFPTVWGWVKRWFDPITVSKIFILSPQNVYSTLSAYIDHDNIPKKYGGGLDFEWGQLPNLEPSIDAQIKWENPNTQNGRKTFPIGPLKWEEGPDGEMQAWGIGSENGVQRRKLIFTIPNPVGYNQKEPIPPTPIAQIGDPLTTVGTATHPPDTDEVDIDTPPSDTESRPSTTSPPASATLPVRAGTSETKFEQQNQTHASGQLGDGTPKAAVVDHGDGDKTVTMEPNTIGQAPKEVPLPDREEPAAPGYLDQAKQAAASASAIVTSSATSAAEAVAGIVGANKKDEQTQEPVRTRSPEEKEMDRAIDATSAKDVEAFLREKTASRDP</sequence>
<evidence type="ECO:0000313" key="4">
    <source>
        <dbReference type="Proteomes" id="UP000265663"/>
    </source>
</evidence>
<dbReference type="SMART" id="SM00516">
    <property type="entry name" value="SEC14"/>
    <property type="match status" value="1"/>
</dbReference>